<sequence length="108" mass="12255">MASPVPAPRDLKNINVKTTHSQPNRPPRRREQMASPVPAPRDLKNINVKTTHSQPNRPPRRRDTVLVKKPPASTEQENSKRKNRAPAHLTLKIDAEYLKVGKIVLLHI</sequence>
<evidence type="ECO:0000313" key="3">
    <source>
        <dbReference type="Proteomes" id="UP001458880"/>
    </source>
</evidence>
<reference evidence="2 3" key="1">
    <citation type="journal article" date="2024" name="BMC Genomics">
        <title>De novo assembly and annotation of Popillia japonica's genome with initial clues to its potential as an invasive pest.</title>
        <authorList>
            <person name="Cucini C."/>
            <person name="Boschi S."/>
            <person name="Funari R."/>
            <person name="Cardaioli E."/>
            <person name="Iannotti N."/>
            <person name="Marturano G."/>
            <person name="Paoli F."/>
            <person name="Bruttini M."/>
            <person name="Carapelli A."/>
            <person name="Frati F."/>
            <person name="Nardi F."/>
        </authorList>
    </citation>
    <scope>NUCLEOTIDE SEQUENCE [LARGE SCALE GENOMIC DNA]</scope>
    <source>
        <strain evidence="2">DMR45628</strain>
    </source>
</reference>
<keyword evidence="3" id="KW-1185">Reference proteome</keyword>
<comment type="caution">
    <text evidence="2">The sequence shown here is derived from an EMBL/GenBank/DDBJ whole genome shotgun (WGS) entry which is preliminary data.</text>
</comment>
<dbReference type="AlphaFoldDB" id="A0AAW1N0W8"/>
<protein>
    <submittedName>
        <fullName evidence="2">Uncharacterized protein</fullName>
    </submittedName>
</protein>
<name>A0AAW1N0W8_POPJA</name>
<dbReference type="Proteomes" id="UP001458880">
    <property type="component" value="Unassembled WGS sequence"/>
</dbReference>
<feature type="region of interest" description="Disordered" evidence="1">
    <location>
        <begin position="1"/>
        <end position="87"/>
    </location>
</feature>
<accession>A0AAW1N0W8</accession>
<proteinExistence type="predicted"/>
<dbReference type="EMBL" id="JASPKY010000021">
    <property type="protein sequence ID" value="KAK9752301.1"/>
    <property type="molecule type" value="Genomic_DNA"/>
</dbReference>
<gene>
    <name evidence="2" type="ORF">QE152_g4303</name>
</gene>
<organism evidence="2 3">
    <name type="scientific">Popillia japonica</name>
    <name type="common">Japanese beetle</name>
    <dbReference type="NCBI Taxonomy" id="7064"/>
    <lineage>
        <taxon>Eukaryota</taxon>
        <taxon>Metazoa</taxon>
        <taxon>Ecdysozoa</taxon>
        <taxon>Arthropoda</taxon>
        <taxon>Hexapoda</taxon>
        <taxon>Insecta</taxon>
        <taxon>Pterygota</taxon>
        <taxon>Neoptera</taxon>
        <taxon>Endopterygota</taxon>
        <taxon>Coleoptera</taxon>
        <taxon>Polyphaga</taxon>
        <taxon>Scarabaeiformia</taxon>
        <taxon>Scarabaeidae</taxon>
        <taxon>Rutelinae</taxon>
        <taxon>Popillia</taxon>
    </lineage>
</organism>
<evidence type="ECO:0000313" key="2">
    <source>
        <dbReference type="EMBL" id="KAK9752301.1"/>
    </source>
</evidence>
<evidence type="ECO:0000256" key="1">
    <source>
        <dbReference type="SAM" id="MobiDB-lite"/>
    </source>
</evidence>